<dbReference type="AlphaFoldDB" id="A0AA97A453"/>
<evidence type="ECO:0008006" key="2">
    <source>
        <dbReference type="Google" id="ProtNLM"/>
    </source>
</evidence>
<evidence type="ECO:0000313" key="1">
    <source>
        <dbReference type="EMBL" id="WNY51649.1"/>
    </source>
</evidence>
<organism evidence="1">
    <name type="scientific">Streptococcus iners</name>
    <dbReference type="NCBI Taxonomy" id="3028084"/>
    <lineage>
        <taxon>Bacteria</taxon>
        <taxon>Bacillati</taxon>
        <taxon>Bacillota</taxon>
        <taxon>Bacilli</taxon>
        <taxon>Lactobacillales</taxon>
        <taxon>Streptococcaceae</taxon>
        <taxon>Streptococcus</taxon>
    </lineage>
</organism>
<sequence length="119" mass="13403">MEYQASTVYLKSIQDRLSILELPIHFELPSPDIPEPFIVIGTNSTDSGKTAQTGALIEDMTVQIDCFLPGDSRTYAEEMRSKIVRSLGRNKRITSNVLQDKSVGRLVYHIVVKITETIY</sequence>
<name>A0AA97A453_9STRE</name>
<protein>
    <recommendedName>
        <fullName evidence="2">Phage protein</fullName>
    </recommendedName>
</protein>
<dbReference type="EMBL" id="CP118735">
    <property type="protein sequence ID" value="WNY51649.1"/>
    <property type="molecule type" value="Genomic_DNA"/>
</dbReference>
<proteinExistence type="predicted"/>
<reference evidence="1" key="1">
    <citation type="submission" date="2023-02" db="EMBL/GenBank/DDBJ databases">
        <title>Streptococcus sp. Genome Sequencing and Assembly.</title>
        <authorList>
            <person name="Shore S.M."/>
            <person name="Nicholson T.L."/>
        </authorList>
    </citation>
    <scope>NUCLEOTIDE SEQUENCE</scope>
    <source>
        <strain evidence="1">29887</strain>
    </source>
</reference>
<dbReference type="KEGG" id="sins:PW252_03100"/>
<gene>
    <name evidence="1" type="ORF">PW252_03100</name>
</gene>
<dbReference type="RefSeq" id="WP_248050626.1">
    <property type="nucleotide sequence ID" value="NZ_CP118735.1"/>
</dbReference>
<accession>A0AA97A453</accession>